<reference evidence="2 3" key="1">
    <citation type="submission" date="2015-09" db="EMBL/GenBank/DDBJ databases">
        <title>Draft genome of a European isolate of the apple canker pathogen Neonectria ditissima.</title>
        <authorList>
            <person name="Gomez-Cortecero A."/>
            <person name="Harrison R.J."/>
            <person name="Armitage A.D."/>
        </authorList>
    </citation>
    <scope>NUCLEOTIDE SEQUENCE [LARGE SCALE GENOMIC DNA]</scope>
    <source>
        <strain evidence="2 3">R09/05</strain>
    </source>
</reference>
<dbReference type="STRING" id="78410.A0A0P7B0E9"/>
<feature type="region of interest" description="Disordered" evidence="1">
    <location>
        <begin position="1"/>
        <end position="91"/>
    </location>
</feature>
<name>A0A0P7B0E9_9HYPO</name>
<organism evidence="2 3">
    <name type="scientific">Neonectria ditissima</name>
    <dbReference type="NCBI Taxonomy" id="78410"/>
    <lineage>
        <taxon>Eukaryota</taxon>
        <taxon>Fungi</taxon>
        <taxon>Dikarya</taxon>
        <taxon>Ascomycota</taxon>
        <taxon>Pezizomycotina</taxon>
        <taxon>Sordariomycetes</taxon>
        <taxon>Hypocreomycetidae</taxon>
        <taxon>Hypocreales</taxon>
        <taxon>Nectriaceae</taxon>
        <taxon>Neonectria</taxon>
    </lineage>
</organism>
<dbReference type="InterPro" id="IPR032675">
    <property type="entry name" value="LRR_dom_sf"/>
</dbReference>
<dbReference type="EMBL" id="LKCW01000400">
    <property type="protein sequence ID" value="KPM34104.1"/>
    <property type="molecule type" value="Genomic_DNA"/>
</dbReference>
<evidence type="ECO:0008006" key="4">
    <source>
        <dbReference type="Google" id="ProtNLM"/>
    </source>
</evidence>
<keyword evidence="3" id="KW-1185">Reference proteome</keyword>
<dbReference type="Proteomes" id="UP000050424">
    <property type="component" value="Unassembled WGS sequence"/>
</dbReference>
<feature type="compositionally biased region" description="Low complexity" evidence="1">
    <location>
        <begin position="65"/>
        <end position="81"/>
    </location>
</feature>
<evidence type="ECO:0000256" key="1">
    <source>
        <dbReference type="SAM" id="MobiDB-lite"/>
    </source>
</evidence>
<dbReference type="AlphaFoldDB" id="A0A0P7B0E9"/>
<dbReference type="Gene3D" id="3.80.10.10">
    <property type="entry name" value="Ribonuclease Inhibitor"/>
    <property type="match status" value="1"/>
</dbReference>
<proteinExistence type="predicted"/>
<evidence type="ECO:0000313" key="2">
    <source>
        <dbReference type="EMBL" id="KPM34104.1"/>
    </source>
</evidence>
<gene>
    <name evidence="2" type="ORF">AK830_g12468</name>
</gene>
<dbReference type="SUPFAM" id="SSF52047">
    <property type="entry name" value="RNI-like"/>
    <property type="match status" value="1"/>
</dbReference>
<evidence type="ECO:0000313" key="3">
    <source>
        <dbReference type="Proteomes" id="UP000050424"/>
    </source>
</evidence>
<accession>A0A0P7B0E9</accession>
<sequence length="308" mass="34686">MHTSATANLESDMAMTENTDRSSGTSQKKQRGISDFAGFGLSQVAAPKRPERPAPLLTLRDAEDAPTTRATGEAEEATPTPHVTEESEAAPAARPVFTGPLEKGWKDARFNLTKEWETGLRYRVGYGTKKLAFGYGFVLEEDSANSARRLTDEAVTCLVESCPNLRRLQLQGTSGFKDSTLKALFRNCPNIFYVELTTLGSYQQLDGSALDGLRENPNWATKLKTLRLPYPTLGCRRREPLRREVRALTKERVKLLVQFVMVSEKRKWGDWELEILPISFRKGKECYEKLSPSEMMEGLAWLRGRRSF</sequence>
<dbReference type="OrthoDB" id="550575at2759"/>
<protein>
    <recommendedName>
        <fullName evidence="4">F-box domain-containing protein</fullName>
    </recommendedName>
</protein>
<comment type="caution">
    <text evidence="2">The sequence shown here is derived from an EMBL/GenBank/DDBJ whole genome shotgun (WGS) entry which is preliminary data.</text>
</comment>